<feature type="compositionally biased region" description="Basic and acidic residues" evidence="6">
    <location>
        <begin position="564"/>
        <end position="578"/>
    </location>
</feature>
<dbReference type="EMBL" id="NHTK01005315">
    <property type="protein sequence ID" value="PPQ81041.1"/>
    <property type="molecule type" value="Genomic_DNA"/>
</dbReference>
<dbReference type="SUPFAM" id="SSF52540">
    <property type="entry name" value="P-loop containing nucleoside triphosphate hydrolases"/>
    <property type="match status" value="1"/>
</dbReference>
<dbReference type="PANTHER" id="PTHR21231:SF3">
    <property type="entry name" value="GPN-LOOP GTPASE 2"/>
    <property type="match status" value="1"/>
</dbReference>
<feature type="transmembrane region" description="Helical" evidence="7">
    <location>
        <begin position="152"/>
        <end position="179"/>
    </location>
</feature>
<organism evidence="8 9">
    <name type="scientific">Panaeolus cyanescens</name>
    <dbReference type="NCBI Taxonomy" id="181874"/>
    <lineage>
        <taxon>Eukaryota</taxon>
        <taxon>Fungi</taxon>
        <taxon>Dikarya</taxon>
        <taxon>Basidiomycota</taxon>
        <taxon>Agaricomycotina</taxon>
        <taxon>Agaricomycetes</taxon>
        <taxon>Agaricomycetidae</taxon>
        <taxon>Agaricales</taxon>
        <taxon>Agaricineae</taxon>
        <taxon>Galeropsidaceae</taxon>
        <taxon>Panaeolus</taxon>
    </lineage>
</organism>
<sequence>MFSPKHKPMKRYPVVSFITSFLLACAFILFLLVSLSLPIIKPIYLLVFKATTIAPQAPLSIATELRFGIWGVCASSLLNQPTLTTNPGTCYGPQLGYTVPAYLSTAIAVPQPIINALQHTLLLVLILHPITAALTLIAFFFSLFLASKAFSVFTLIWLVFTALVVSASVGIDVALVLVAKREVDKLQNFDFEIVFGNAVWMAVGGLVLVWLAVVVVSARACYCCGVHPYHDEIHDHSGHYPHNYYYPIKHHLSINLILSTNCNIHVGAYAPCPKHPSSIMPFGEIVIGSPGSGKSTYCHGKHQFFTALSRPISIINLDPANDLLPYPCAIDIADLITLKDAMHHYDLGPNGGLIYCMEYLEKNYDWLEERLRELGEESWVMFDFPGQVELSTNEESVKRLVGMLQKSGFRLVATHLCDAHYITDATKYISVLLLSLRTMLQLELPHINVLSKIDILASYGDLDFNLDFYTEVQDLTYLQNLLQESLPEKFTALNMAMISLIEDFSLVGFETLAVEDKESMLHLMRVVDRASGYVFVPPPTAPAPPSTTTSTPSGIEEIDEEDESMQRVEKEEADRQRR</sequence>
<dbReference type="Gene3D" id="3.40.50.300">
    <property type="entry name" value="P-loop containing nucleotide triphosphate hydrolases"/>
    <property type="match status" value="1"/>
</dbReference>
<feature type="region of interest" description="Disordered" evidence="6">
    <location>
        <begin position="537"/>
        <end position="578"/>
    </location>
</feature>
<keyword evidence="7" id="KW-0812">Transmembrane</keyword>
<feature type="transmembrane region" description="Helical" evidence="7">
    <location>
        <begin position="12"/>
        <end position="40"/>
    </location>
</feature>
<comment type="similarity">
    <text evidence="1">Belongs to the GPN-loop GTPase family.</text>
</comment>
<dbReference type="GO" id="GO:0005737">
    <property type="term" value="C:cytoplasm"/>
    <property type="evidence" value="ECO:0007669"/>
    <property type="project" value="TreeGrafter"/>
</dbReference>
<evidence type="ECO:0000256" key="1">
    <source>
        <dbReference type="ARBA" id="ARBA00005290"/>
    </source>
</evidence>
<dbReference type="STRING" id="181874.A0A409WRD4"/>
<dbReference type="InParanoid" id="A0A409WRD4"/>
<evidence type="ECO:0000313" key="8">
    <source>
        <dbReference type="EMBL" id="PPQ81041.1"/>
    </source>
</evidence>
<dbReference type="InterPro" id="IPR030231">
    <property type="entry name" value="Gpn2"/>
</dbReference>
<dbReference type="InterPro" id="IPR009571">
    <property type="entry name" value="SUR7/Rim9-like_fungi"/>
</dbReference>
<keyword evidence="7" id="KW-0472">Membrane</keyword>
<dbReference type="FunFam" id="3.40.50.300:FF:000338">
    <property type="entry name" value="GPN-loop GTPase 2"/>
    <property type="match status" value="1"/>
</dbReference>
<keyword evidence="2" id="KW-0547">Nucleotide-binding</keyword>
<evidence type="ECO:0000256" key="2">
    <source>
        <dbReference type="ARBA" id="ARBA00022741"/>
    </source>
</evidence>
<name>A0A409WRD4_9AGAR</name>
<evidence type="ECO:0000256" key="5">
    <source>
        <dbReference type="ARBA" id="ARBA00080015"/>
    </source>
</evidence>
<evidence type="ECO:0000256" key="7">
    <source>
        <dbReference type="SAM" id="Phobius"/>
    </source>
</evidence>
<feature type="transmembrane region" description="Helical" evidence="7">
    <location>
        <begin position="121"/>
        <end position="146"/>
    </location>
</feature>
<dbReference type="PANTHER" id="PTHR21231">
    <property type="entry name" value="XPA-BINDING PROTEIN 1-RELATED"/>
    <property type="match status" value="1"/>
</dbReference>
<evidence type="ECO:0000256" key="6">
    <source>
        <dbReference type="SAM" id="MobiDB-lite"/>
    </source>
</evidence>
<dbReference type="InterPro" id="IPR004130">
    <property type="entry name" value="Gpn"/>
</dbReference>
<feature type="non-terminal residue" evidence="8">
    <location>
        <position position="578"/>
    </location>
</feature>
<dbReference type="OrthoDB" id="5839at2759"/>
<keyword evidence="7" id="KW-1133">Transmembrane helix</keyword>
<dbReference type="Pfam" id="PF03029">
    <property type="entry name" value="ATP_bind_1"/>
    <property type="match status" value="1"/>
</dbReference>
<dbReference type="Proteomes" id="UP000284842">
    <property type="component" value="Unassembled WGS sequence"/>
</dbReference>
<feature type="transmembrane region" description="Helical" evidence="7">
    <location>
        <begin position="191"/>
        <end position="216"/>
    </location>
</feature>
<dbReference type="PROSITE" id="PS51257">
    <property type="entry name" value="PROKAR_LIPOPROTEIN"/>
    <property type="match status" value="1"/>
</dbReference>
<dbReference type="GO" id="GO:0003924">
    <property type="term" value="F:GTPase activity"/>
    <property type="evidence" value="ECO:0007669"/>
    <property type="project" value="TreeGrafter"/>
</dbReference>
<dbReference type="Pfam" id="PF06687">
    <property type="entry name" value="SUR7"/>
    <property type="match status" value="1"/>
</dbReference>
<keyword evidence="9" id="KW-1185">Reference proteome</keyword>
<dbReference type="AlphaFoldDB" id="A0A409WRD4"/>
<reference evidence="8 9" key="1">
    <citation type="journal article" date="2018" name="Evol. Lett.">
        <title>Horizontal gene cluster transfer increased hallucinogenic mushroom diversity.</title>
        <authorList>
            <person name="Reynolds H.T."/>
            <person name="Vijayakumar V."/>
            <person name="Gluck-Thaler E."/>
            <person name="Korotkin H.B."/>
            <person name="Matheny P.B."/>
            <person name="Slot J.C."/>
        </authorList>
    </citation>
    <scope>NUCLEOTIDE SEQUENCE [LARGE SCALE GENOMIC DNA]</scope>
    <source>
        <strain evidence="8 9">2629</strain>
    </source>
</reference>
<gene>
    <name evidence="8" type="ORF">CVT24_007503</name>
</gene>
<feature type="compositionally biased region" description="Low complexity" evidence="6">
    <location>
        <begin position="546"/>
        <end position="555"/>
    </location>
</feature>
<comment type="caution">
    <text evidence="8">The sequence shown here is derived from an EMBL/GenBank/DDBJ whole genome shotgun (WGS) entry which is preliminary data.</text>
</comment>
<dbReference type="CDD" id="cd17871">
    <property type="entry name" value="GPN2"/>
    <property type="match status" value="1"/>
</dbReference>
<evidence type="ECO:0000256" key="3">
    <source>
        <dbReference type="ARBA" id="ARBA00022801"/>
    </source>
</evidence>
<keyword evidence="4" id="KW-0342">GTP-binding</keyword>
<dbReference type="GO" id="GO:0005525">
    <property type="term" value="F:GTP binding"/>
    <property type="evidence" value="ECO:0007669"/>
    <property type="project" value="UniProtKB-KW"/>
</dbReference>
<dbReference type="InterPro" id="IPR027417">
    <property type="entry name" value="P-loop_NTPase"/>
</dbReference>
<evidence type="ECO:0000256" key="4">
    <source>
        <dbReference type="ARBA" id="ARBA00023134"/>
    </source>
</evidence>
<keyword evidence="3" id="KW-0378">Hydrolase</keyword>
<evidence type="ECO:0000313" key="9">
    <source>
        <dbReference type="Proteomes" id="UP000284842"/>
    </source>
</evidence>
<protein>
    <recommendedName>
        <fullName evidence="5">ATP-binding domain 1 family member B homolog</fullName>
    </recommendedName>
</protein>
<proteinExistence type="inferred from homology"/>
<dbReference type="GO" id="GO:0005886">
    <property type="term" value="C:plasma membrane"/>
    <property type="evidence" value="ECO:0007669"/>
    <property type="project" value="InterPro"/>
</dbReference>
<accession>A0A409WRD4</accession>